<feature type="signal peptide" evidence="1">
    <location>
        <begin position="1"/>
        <end position="21"/>
    </location>
</feature>
<evidence type="ECO:0000313" key="4">
    <source>
        <dbReference type="Proteomes" id="UP001141619"/>
    </source>
</evidence>
<evidence type="ECO:0000256" key="1">
    <source>
        <dbReference type="SAM" id="SignalP"/>
    </source>
</evidence>
<dbReference type="AlphaFoldDB" id="A0A9X3TWL1"/>
<keyword evidence="1" id="KW-0732">Signal</keyword>
<dbReference type="PANTHER" id="PTHR23150">
    <property type="entry name" value="SULFATASE MODIFYING FACTOR 1, 2"/>
    <property type="match status" value="1"/>
</dbReference>
<dbReference type="GO" id="GO:0120147">
    <property type="term" value="F:formylglycine-generating oxidase activity"/>
    <property type="evidence" value="ECO:0007669"/>
    <property type="project" value="TreeGrafter"/>
</dbReference>
<dbReference type="SUPFAM" id="SSF56436">
    <property type="entry name" value="C-type lectin-like"/>
    <property type="match status" value="1"/>
</dbReference>
<gene>
    <name evidence="3" type="ORF">NYP16_02910</name>
</gene>
<protein>
    <submittedName>
        <fullName evidence="3">Formylglycine-generating enzyme family protein</fullName>
    </submittedName>
</protein>
<keyword evidence="4" id="KW-1185">Reference proteome</keyword>
<dbReference type="PROSITE" id="PS51257">
    <property type="entry name" value="PROKAR_LIPOPROTEIN"/>
    <property type="match status" value="1"/>
</dbReference>
<reference evidence="3" key="2">
    <citation type="journal article" date="2023" name="Syst. Appl. Microbiol.">
        <title>Govania unica gen. nov., sp. nov., a rare biosphere bacterium that represents a novel family in the class Alphaproteobacteria.</title>
        <authorList>
            <person name="Vandamme P."/>
            <person name="Peeters C."/>
            <person name="Hettiarachchi A."/>
            <person name="Cnockaert M."/>
            <person name="Carlier A."/>
        </authorList>
    </citation>
    <scope>NUCLEOTIDE SEQUENCE</scope>
    <source>
        <strain evidence="3">LMG 31809</strain>
    </source>
</reference>
<evidence type="ECO:0000313" key="3">
    <source>
        <dbReference type="EMBL" id="MDA5192909.1"/>
    </source>
</evidence>
<evidence type="ECO:0000259" key="2">
    <source>
        <dbReference type="Pfam" id="PF03781"/>
    </source>
</evidence>
<dbReference type="InterPro" id="IPR051043">
    <property type="entry name" value="Sulfatase_Mod_Factor_Kinase"/>
</dbReference>
<name>A0A9X3TWL1_9PROT</name>
<comment type="caution">
    <text evidence="3">The sequence shown here is derived from an EMBL/GenBank/DDBJ whole genome shotgun (WGS) entry which is preliminary data.</text>
</comment>
<organism evidence="3 4">
    <name type="scientific">Govanella unica</name>
    <dbReference type="NCBI Taxonomy" id="2975056"/>
    <lineage>
        <taxon>Bacteria</taxon>
        <taxon>Pseudomonadati</taxon>
        <taxon>Pseudomonadota</taxon>
        <taxon>Alphaproteobacteria</taxon>
        <taxon>Emcibacterales</taxon>
        <taxon>Govanellaceae</taxon>
        <taxon>Govanella</taxon>
    </lineage>
</organism>
<sequence>MAILRAVAFVILSGIGLTACATDLGHQRAVKDCADCPEMVTIPAGNFVMGRDGGEEGRYEGPAHAVTVASFALGRTEITNAQFAAFVKATGHQTLPGCQVYPKPTDGSDLKYGWRDPGYGRAPKPTEPVACVSWKDAQIYVAWLAKKTGKAYRLPTEAEWEYAARAGSTTAFHWGDNADEGCTYANMYDKSGLVNGFKWAAAQCDSGFAKVAPVASLKPNAFGLYDMLGNVWEWVSDCYVVPYGSTSSASVEVEGPCDRRSVRGGSWITRPDRNSVTFRGRDPEDTRFSMFGFRVALDLAKN</sequence>
<dbReference type="PANTHER" id="PTHR23150:SF19">
    <property type="entry name" value="FORMYLGLYCINE-GENERATING ENZYME"/>
    <property type="match status" value="1"/>
</dbReference>
<dbReference type="Gene3D" id="3.90.1580.10">
    <property type="entry name" value="paralog of FGE (formylglycine-generating enzyme)"/>
    <property type="match status" value="1"/>
</dbReference>
<feature type="domain" description="Sulfatase-modifying factor enzyme-like" evidence="2">
    <location>
        <begin position="36"/>
        <end position="296"/>
    </location>
</feature>
<dbReference type="RefSeq" id="WP_274942610.1">
    <property type="nucleotide sequence ID" value="NZ_JANWOI010000001.1"/>
</dbReference>
<feature type="chain" id="PRO_5040991006" evidence="1">
    <location>
        <begin position="22"/>
        <end position="302"/>
    </location>
</feature>
<dbReference type="Proteomes" id="UP001141619">
    <property type="component" value="Unassembled WGS sequence"/>
</dbReference>
<accession>A0A9X3TWL1</accession>
<dbReference type="Pfam" id="PF03781">
    <property type="entry name" value="FGE-sulfatase"/>
    <property type="match status" value="1"/>
</dbReference>
<proteinExistence type="predicted"/>
<dbReference type="InterPro" id="IPR016187">
    <property type="entry name" value="CTDL_fold"/>
</dbReference>
<reference evidence="3" key="1">
    <citation type="submission" date="2022-08" db="EMBL/GenBank/DDBJ databases">
        <authorList>
            <person name="Vandamme P."/>
            <person name="Hettiarachchi A."/>
            <person name="Peeters C."/>
            <person name="Cnockaert M."/>
            <person name="Carlier A."/>
        </authorList>
    </citation>
    <scope>NUCLEOTIDE SEQUENCE</scope>
    <source>
        <strain evidence="3">LMG 31809</strain>
    </source>
</reference>
<dbReference type="EMBL" id="JANWOI010000001">
    <property type="protein sequence ID" value="MDA5192909.1"/>
    <property type="molecule type" value="Genomic_DNA"/>
</dbReference>
<dbReference type="InterPro" id="IPR042095">
    <property type="entry name" value="SUMF_sf"/>
</dbReference>
<dbReference type="InterPro" id="IPR005532">
    <property type="entry name" value="SUMF_dom"/>
</dbReference>